<evidence type="ECO:0000313" key="2">
    <source>
        <dbReference type="Proteomes" id="UP000489600"/>
    </source>
</evidence>
<dbReference type="EMBL" id="CABITT030000003">
    <property type="protein sequence ID" value="VVA96341.1"/>
    <property type="molecule type" value="Genomic_DNA"/>
</dbReference>
<comment type="caution">
    <text evidence="1">The sequence shown here is derived from an EMBL/GenBank/DDBJ whole genome shotgun (WGS) entry which is preliminary data.</text>
</comment>
<proteinExistence type="predicted"/>
<evidence type="ECO:0000313" key="1">
    <source>
        <dbReference type="EMBL" id="VVA96341.1"/>
    </source>
</evidence>
<reference evidence="1" key="1">
    <citation type="submission" date="2019-07" db="EMBL/GenBank/DDBJ databases">
        <authorList>
            <person name="Dittberner H."/>
        </authorList>
    </citation>
    <scope>NUCLEOTIDE SEQUENCE [LARGE SCALE GENOMIC DNA]</scope>
</reference>
<dbReference type="Gene3D" id="3.90.70.10">
    <property type="entry name" value="Cysteine proteinases"/>
    <property type="match status" value="1"/>
</dbReference>
<dbReference type="OrthoDB" id="1106996at2759"/>
<dbReference type="Proteomes" id="UP000489600">
    <property type="component" value="Unassembled WGS sequence"/>
</dbReference>
<accession>A0A565B3X3</accession>
<protein>
    <submittedName>
        <fullName evidence="1">Uncharacterized protein</fullName>
    </submittedName>
</protein>
<keyword evidence="2" id="KW-1185">Reference proteome</keyword>
<dbReference type="AlphaFoldDB" id="A0A565B3X3"/>
<dbReference type="InterPro" id="IPR038765">
    <property type="entry name" value="Papain-like_cys_pep_sf"/>
</dbReference>
<sequence>MIDLVPYELMLPYESIHPYDLGEFDEDGVVIPYGCLDILETATTALFDHGLVMADVCPLTWELDAEMLYDEENPPARFAPSYIRVYNLWSDFYGNGHLLEATILDLIRVYSPVAVTIPSLASYCAFDGNGVFLPTESDMITLNSPYLINALGKEEFLHEVLATGSGRDANGNFFIEIQESYGAAIGDGGFFQIATGYKFFRACVIMRL</sequence>
<gene>
    <name evidence="1" type="ORF">ANE_LOCUS6786</name>
</gene>
<dbReference type="SUPFAM" id="SSF54001">
    <property type="entry name" value="Cysteine proteinases"/>
    <property type="match status" value="1"/>
</dbReference>
<organism evidence="1 2">
    <name type="scientific">Arabis nemorensis</name>
    <dbReference type="NCBI Taxonomy" id="586526"/>
    <lineage>
        <taxon>Eukaryota</taxon>
        <taxon>Viridiplantae</taxon>
        <taxon>Streptophyta</taxon>
        <taxon>Embryophyta</taxon>
        <taxon>Tracheophyta</taxon>
        <taxon>Spermatophyta</taxon>
        <taxon>Magnoliopsida</taxon>
        <taxon>eudicotyledons</taxon>
        <taxon>Gunneridae</taxon>
        <taxon>Pentapetalae</taxon>
        <taxon>rosids</taxon>
        <taxon>malvids</taxon>
        <taxon>Brassicales</taxon>
        <taxon>Brassicaceae</taxon>
        <taxon>Arabideae</taxon>
        <taxon>Arabis</taxon>
    </lineage>
</organism>
<name>A0A565B3X3_9BRAS</name>